<organism evidence="1 2">
    <name type="scientific">Cytospora leucostoma</name>
    <dbReference type="NCBI Taxonomy" id="1230097"/>
    <lineage>
        <taxon>Eukaryota</taxon>
        <taxon>Fungi</taxon>
        <taxon>Dikarya</taxon>
        <taxon>Ascomycota</taxon>
        <taxon>Pezizomycotina</taxon>
        <taxon>Sordariomycetes</taxon>
        <taxon>Sordariomycetidae</taxon>
        <taxon>Diaporthales</taxon>
        <taxon>Cytosporaceae</taxon>
        <taxon>Cytospora</taxon>
    </lineage>
</organism>
<accession>A0A423WN87</accession>
<dbReference type="Proteomes" id="UP000285146">
    <property type="component" value="Unassembled WGS sequence"/>
</dbReference>
<proteinExistence type="predicted"/>
<evidence type="ECO:0000313" key="1">
    <source>
        <dbReference type="EMBL" id="ROW04961.1"/>
    </source>
</evidence>
<name>A0A423WN87_9PEZI</name>
<sequence>MAFEMRPLKGKDEDVMIHQLCPNTIGRVSGQCYHLWGHLRVYIWKLGGHRAELTSCAARASVVLPKISSEYGEAVVDYVFKS</sequence>
<evidence type="ECO:0000313" key="2">
    <source>
        <dbReference type="Proteomes" id="UP000285146"/>
    </source>
</evidence>
<dbReference type="EMBL" id="LKEB01000046">
    <property type="protein sequence ID" value="ROW04961.1"/>
    <property type="molecule type" value="Genomic_DNA"/>
</dbReference>
<keyword evidence="2" id="KW-1185">Reference proteome</keyword>
<comment type="caution">
    <text evidence="1">The sequence shown here is derived from an EMBL/GenBank/DDBJ whole genome shotgun (WGS) entry which is preliminary data.</text>
</comment>
<dbReference type="AlphaFoldDB" id="A0A423WN87"/>
<protein>
    <submittedName>
        <fullName evidence="1">Uncharacterized protein</fullName>
    </submittedName>
</protein>
<dbReference type="InParanoid" id="A0A423WN87"/>
<gene>
    <name evidence="1" type="ORF">VPNG_07029</name>
</gene>
<reference evidence="1 2" key="1">
    <citation type="submission" date="2015-09" db="EMBL/GenBank/DDBJ databases">
        <title>Host preference determinants of Valsa canker pathogens revealed by comparative genomics.</title>
        <authorList>
            <person name="Yin Z."/>
            <person name="Huang L."/>
        </authorList>
    </citation>
    <scope>NUCLEOTIDE SEQUENCE [LARGE SCALE GENOMIC DNA]</scope>
    <source>
        <strain evidence="1 2">SXYLt</strain>
    </source>
</reference>